<evidence type="ECO:0000313" key="2">
    <source>
        <dbReference type="Proteomes" id="UP000301424"/>
    </source>
</evidence>
<dbReference type="EMBL" id="MK552141">
    <property type="protein sequence ID" value="QBQ74761.1"/>
    <property type="molecule type" value="Genomic_DNA"/>
</dbReference>
<evidence type="ECO:0000313" key="1">
    <source>
        <dbReference type="EMBL" id="QBQ74761.1"/>
    </source>
</evidence>
<organism evidence="1 2">
    <name type="scientific">Burkholderia phage BcepSauron</name>
    <dbReference type="NCBI Taxonomy" id="2530033"/>
    <lineage>
        <taxon>Viruses</taxon>
        <taxon>Duplodnaviria</taxon>
        <taxon>Heunggongvirae</taxon>
        <taxon>Uroviricota</taxon>
        <taxon>Caudoviricetes</taxon>
        <taxon>Sarumanvirus</taxon>
        <taxon>Sarumanvirus bcepsauron</taxon>
    </lineage>
</organism>
<protein>
    <submittedName>
        <fullName evidence="1">Uncharacterized protein</fullName>
    </submittedName>
</protein>
<accession>A0A482ML29</accession>
<proteinExistence type="predicted"/>
<gene>
    <name evidence="1" type="ORF">BcepSauron_381</name>
</gene>
<reference evidence="1 2" key="1">
    <citation type="submission" date="2019-02" db="EMBL/GenBank/DDBJ databases">
        <title>Complete genome sequence of Burkholderia cenocepacia phage BcepSauron.</title>
        <authorList>
            <person name="Park K."/>
            <person name="Gonzalez C."/>
            <person name="Liu M."/>
            <person name="Gill J."/>
        </authorList>
    </citation>
    <scope>NUCLEOTIDE SEQUENCE [LARGE SCALE GENOMIC DNA]</scope>
</reference>
<keyword evidence="2" id="KW-1185">Reference proteome</keyword>
<name>A0A482ML29_9CAUD</name>
<sequence length="106" mass="12396">MTYNQWKDKLFEIYRMYRDTGRGADAQLAMAAECHRALHLESVTYELVVTPHDMTSFTIDMYIKDPDEPEFLVHEQFSDTTMGEWAMLNSLMTDFDVQHEGAMYGN</sequence>
<dbReference type="Proteomes" id="UP000301424">
    <property type="component" value="Segment"/>
</dbReference>